<keyword evidence="7" id="KW-0902">Two-component regulatory system</keyword>
<name>A0A1H2BN22_9ACTN</name>
<dbReference type="PANTHER" id="PTHR43304:SF1">
    <property type="entry name" value="PAC DOMAIN-CONTAINING PROTEIN"/>
    <property type="match status" value="1"/>
</dbReference>
<comment type="subcellular location">
    <subcellularLocation>
        <location evidence="2">Cell membrane</location>
    </subcellularLocation>
</comment>
<dbReference type="InterPro" id="IPR052162">
    <property type="entry name" value="Sensor_kinase/Photoreceptor"/>
</dbReference>
<dbReference type="Gene3D" id="3.30.450.40">
    <property type="match status" value="1"/>
</dbReference>
<evidence type="ECO:0000256" key="2">
    <source>
        <dbReference type="ARBA" id="ARBA00004236"/>
    </source>
</evidence>
<dbReference type="Pfam" id="PF02518">
    <property type="entry name" value="HATPase_c"/>
    <property type="match status" value="1"/>
</dbReference>
<dbReference type="InterPro" id="IPR003594">
    <property type="entry name" value="HATPase_dom"/>
</dbReference>
<keyword evidence="10" id="KW-1185">Reference proteome</keyword>
<dbReference type="InterPro" id="IPR036097">
    <property type="entry name" value="HisK_dim/P_sf"/>
</dbReference>
<reference evidence="9 10" key="1">
    <citation type="submission" date="2016-10" db="EMBL/GenBank/DDBJ databases">
        <authorList>
            <person name="de Groot N.N."/>
        </authorList>
    </citation>
    <scope>NUCLEOTIDE SEQUENCE [LARGE SCALE GENOMIC DNA]</scope>
    <source>
        <strain evidence="9 10">DSM 43941</strain>
    </source>
</reference>
<evidence type="ECO:0000256" key="5">
    <source>
        <dbReference type="ARBA" id="ARBA00022679"/>
    </source>
</evidence>
<dbReference type="SUPFAM" id="SSF47384">
    <property type="entry name" value="Homodimeric domain of signal transducing histidine kinase"/>
    <property type="match status" value="1"/>
</dbReference>
<dbReference type="Gene3D" id="3.30.565.10">
    <property type="entry name" value="Histidine kinase-like ATPase, C-terminal domain"/>
    <property type="match status" value="1"/>
</dbReference>
<keyword evidence="4" id="KW-0597">Phosphoprotein</keyword>
<dbReference type="InterPro" id="IPR005467">
    <property type="entry name" value="His_kinase_dom"/>
</dbReference>
<sequence>MSTLVIERPDRELDRLAALHEYRLLDAPADDELSAVVRVAAMVAGGANASLNLIDENRQCQLTTTGFQGGDSARSDSMCDIAFRDGVVVYLPDARRSPVYAGNPWVDGRMADVRFYTSAPLISPSGHALGTLCVFDSVVKELSGDQLARLEDLAQVIVGLFERRRQARISADLARKTKRAHAEIAERESQLTAAVDELRRSNDELEGFAAAVSHDLVRPLASASGFLEMFGQVYGEQLDERGAKWVTGAGRALNRMQELVQALLEYARAGHAPRQSVRVDLNDVAAQMRADLRALIVSAGATVTVDGVLPSVDGDPTLLRQLLQNLVDNAIKYRHPDRPPAVSVSCTPEPGGWVVAVTDNGLGIPPEHRDRVFDMFAQVDPAARKGHGIGLSTCMRIVERHGGLIEVDGNPAGGTVIRLRLPTWPRGRAASSR</sequence>
<comment type="catalytic activity">
    <reaction evidence="1">
        <text>ATP + protein L-histidine = ADP + protein N-phospho-L-histidine.</text>
        <dbReference type="EC" id="2.7.13.3"/>
    </reaction>
</comment>
<dbReference type="SMART" id="SM00387">
    <property type="entry name" value="HATPase_c"/>
    <property type="match status" value="1"/>
</dbReference>
<evidence type="ECO:0000259" key="8">
    <source>
        <dbReference type="PROSITE" id="PS50109"/>
    </source>
</evidence>
<evidence type="ECO:0000256" key="4">
    <source>
        <dbReference type="ARBA" id="ARBA00022553"/>
    </source>
</evidence>
<protein>
    <recommendedName>
        <fullName evidence="3">histidine kinase</fullName>
        <ecNumber evidence="3">2.7.13.3</ecNumber>
    </recommendedName>
</protein>
<dbReference type="Pfam" id="PF00512">
    <property type="entry name" value="HisKA"/>
    <property type="match status" value="1"/>
</dbReference>
<evidence type="ECO:0000313" key="9">
    <source>
        <dbReference type="EMBL" id="SDT59705.1"/>
    </source>
</evidence>
<dbReference type="EC" id="2.7.13.3" evidence="3"/>
<keyword evidence="5" id="KW-0808">Transferase</keyword>
<dbReference type="PROSITE" id="PS50109">
    <property type="entry name" value="HIS_KIN"/>
    <property type="match status" value="1"/>
</dbReference>
<dbReference type="SUPFAM" id="SSF55781">
    <property type="entry name" value="GAF domain-like"/>
    <property type="match status" value="1"/>
</dbReference>
<dbReference type="GO" id="GO:0005886">
    <property type="term" value="C:plasma membrane"/>
    <property type="evidence" value="ECO:0007669"/>
    <property type="project" value="UniProtKB-SubCell"/>
</dbReference>
<dbReference type="RefSeq" id="WP_231954726.1">
    <property type="nucleotide sequence ID" value="NZ_BOMJ01000038.1"/>
</dbReference>
<gene>
    <name evidence="9" type="ORF">SAMN04489716_4757</name>
</gene>
<evidence type="ECO:0000256" key="3">
    <source>
        <dbReference type="ARBA" id="ARBA00012438"/>
    </source>
</evidence>
<accession>A0A1H2BN22</accession>
<dbReference type="GO" id="GO:0000155">
    <property type="term" value="F:phosphorelay sensor kinase activity"/>
    <property type="evidence" value="ECO:0007669"/>
    <property type="project" value="InterPro"/>
</dbReference>
<dbReference type="Gene3D" id="1.10.287.130">
    <property type="match status" value="1"/>
</dbReference>
<proteinExistence type="predicted"/>
<dbReference type="SUPFAM" id="SSF55874">
    <property type="entry name" value="ATPase domain of HSP90 chaperone/DNA topoisomerase II/histidine kinase"/>
    <property type="match status" value="1"/>
</dbReference>
<evidence type="ECO:0000313" key="10">
    <source>
        <dbReference type="Proteomes" id="UP000198688"/>
    </source>
</evidence>
<keyword evidence="6 9" id="KW-0418">Kinase</keyword>
<dbReference type="EMBL" id="LT629758">
    <property type="protein sequence ID" value="SDT59705.1"/>
    <property type="molecule type" value="Genomic_DNA"/>
</dbReference>
<dbReference type="CDD" id="cd14686">
    <property type="entry name" value="bZIP"/>
    <property type="match status" value="1"/>
</dbReference>
<dbReference type="InterPro" id="IPR004358">
    <property type="entry name" value="Sig_transdc_His_kin-like_C"/>
</dbReference>
<dbReference type="AlphaFoldDB" id="A0A1H2BN22"/>
<dbReference type="InterPro" id="IPR036890">
    <property type="entry name" value="HATPase_C_sf"/>
</dbReference>
<dbReference type="STRING" id="113562.SAMN04489716_4757"/>
<organism evidence="9 10">
    <name type="scientific">Actinoplanes derwentensis</name>
    <dbReference type="NCBI Taxonomy" id="113562"/>
    <lineage>
        <taxon>Bacteria</taxon>
        <taxon>Bacillati</taxon>
        <taxon>Actinomycetota</taxon>
        <taxon>Actinomycetes</taxon>
        <taxon>Micromonosporales</taxon>
        <taxon>Micromonosporaceae</taxon>
        <taxon>Actinoplanes</taxon>
    </lineage>
</organism>
<feature type="domain" description="Histidine kinase" evidence="8">
    <location>
        <begin position="211"/>
        <end position="425"/>
    </location>
</feature>
<dbReference type="PRINTS" id="PR00344">
    <property type="entry name" value="BCTRLSENSOR"/>
</dbReference>
<evidence type="ECO:0000256" key="7">
    <source>
        <dbReference type="ARBA" id="ARBA00023012"/>
    </source>
</evidence>
<dbReference type="SMART" id="SM00388">
    <property type="entry name" value="HisKA"/>
    <property type="match status" value="1"/>
</dbReference>
<dbReference type="InterPro" id="IPR029016">
    <property type="entry name" value="GAF-like_dom_sf"/>
</dbReference>
<dbReference type="Proteomes" id="UP000198688">
    <property type="component" value="Chromosome I"/>
</dbReference>
<evidence type="ECO:0000256" key="6">
    <source>
        <dbReference type="ARBA" id="ARBA00022777"/>
    </source>
</evidence>
<dbReference type="InterPro" id="IPR003661">
    <property type="entry name" value="HisK_dim/P_dom"/>
</dbReference>
<dbReference type="CDD" id="cd00082">
    <property type="entry name" value="HisKA"/>
    <property type="match status" value="1"/>
</dbReference>
<dbReference type="PANTHER" id="PTHR43304">
    <property type="entry name" value="PHYTOCHROME-LIKE PROTEIN CPH1"/>
    <property type="match status" value="1"/>
</dbReference>
<evidence type="ECO:0000256" key="1">
    <source>
        <dbReference type="ARBA" id="ARBA00000085"/>
    </source>
</evidence>